<protein>
    <recommendedName>
        <fullName evidence="4">Lipoprotein</fullName>
    </recommendedName>
</protein>
<proteinExistence type="predicted"/>
<evidence type="ECO:0000313" key="3">
    <source>
        <dbReference type="Proteomes" id="UP000596827"/>
    </source>
</evidence>
<comment type="caution">
    <text evidence="2">The sequence shown here is derived from an EMBL/GenBank/DDBJ whole genome shotgun (WGS) entry which is preliminary data.</text>
</comment>
<gene>
    <name evidence="2" type="ORF">H8R02_15360</name>
</gene>
<evidence type="ECO:0000313" key="2">
    <source>
        <dbReference type="EMBL" id="MBC5765846.1"/>
    </source>
</evidence>
<dbReference type="RefSeq" id="WP_187082316.1">
    <property type="nucleotide sequence ID" value="NZ_JACORU010000005.1"/>
</dbReference>
<evidence type="ECO:0008006" key="4">
    <source>
        <dbReference type="Google" id="ProtNLM"/>
    </source>
</evidence>
<keyword evidence="1" id="KW-0732">Signal</keyword>
<keyword evidence="3" id="KW-1185">Reference proteome</keyword>
<feature type="chain" id="PRO_5037541761" description="Lipoprotein" evidence="1">
    <location>
        <begin position="26"/>
        <end position="106"/>
    </location>
</feature>
<name>A0A923S2Y8_9BURK</name>
<organism evidence="2 3">
    <name type="scientific">Ramlibacter albus</name>
    <dbReference type="NCBI Taxonomy" id="2079448"/>
    <lineage>
        <taxon>Bacteria</taxon>
        <taxon>Pseudomonadati</taxon>
        <taxon>Pseudomonadota</taxon>
        <taxon>Betaproteobacteria</taxon>
        <taxon>Burkholderiales</taxon>
        <taxon>Comamonadaceae</taxon>
        <taxon>Ramlibacter</taxon>
    </lineage>
</organism>
<sequence>MKRRNLILSVLLVAALAYCANQQYAEQQARADADAVAARLQERKAATGAYPASLAEIGFDAQALKDKWRLSYRLENGKPFLFYSAQNNWLVAWHYDFTSRSWRSQD</sequence>
<dbReference type="Proteomes" id="UP000596827">
    <property type="component" value="Unassembled WGS sequence"/>
</dbReference>
<evidence type="ECO:0000256" key="1">
    <source>
        <dbReference type="SAM" id="SignalP"/>
    </source>
</evidence>
<dbReference type="EMBL" id="JACORU010000005">
    <property type="protein sequence ID" value="MBC5765846.1"/>
    <property type="molecule type" value="Genomic_DNA"/>
</dbReference>
<dbReference type="AlphaFoldDB" id="A0A923S2Y8"/>
<reference evidence="2" key="1">
    <citation type="submission" date="2020-08" db="EMBL/GenBank/DDBJ databases">
        <title>Ramlibacter sp. GTP1 16S ribosomal RNA gene genome sequencing and assembly.</title>
        <authorList>
            <person name="Kang M."/>
        </authorList>
    </citation>
    <scope>NUCLEOTIDE SEQUENCE</scope>
    <source>
        <strain evidence="2">GTP1</strain>
    </source>
</reference>
<accession>A0A923S2Y8</accession>
<feature type="signal peptide" evidence="1">
    <location>
        <begin position="1"/>
        <end position="25"/>
    </location>
</feature>